<dbReference type="GO" id="GO:0005886">
    <property type="term" value="C:plasma membrane"/>
    <property type="evidence" value="ECO:0007669"/>
    <property type="project" value="TreeGrafter"/>
</dbReference>
<dbReference type="PANTHER" id="PTHR30487:SF0">
    <property type="entry name" value="PREPILIN LEADER PEPTIDASE_N-METHYLTRANSFERASE-RELATED"/>
    <property type="match status" value="1"/>
</dbReference>
<dbReference type="Proteomes" id="UP000548978">
    <property type="component" value="Unassembled WGS sequence"/>
</dbReference>
<feature type="transmembrane region" description="Helical" evidence="3">
    <location>
        <begin position="113"/>
        <end position="133"/>
    </location>
</feature>
<feature type="transmembrane region" description="Helical" evidence="3">
    <location>
        <begin position="6"/>
        <end position="26"/>
    </location>
</feature>
<dbReference type="InterPro" id="IPR050882">
    <property type="entry name" value="Prepilin_peptidase/N-MTase"/>
</dbReference>
<comment type="similarity">
    <text evidence="1 2">Belongs to the peptidase A24 family.</text>
</comment>
<gene>
    <name evidence="5" type="ORF">FHS65_000121</name>
</gene>
<feature type="transmembrane region" description="Helical" evidence="3">
    <location>
        <begin position="62"/>
        <end position="80"/>
    </location>
</feature>
<evidence type="ECO:0000313" key="5">
    <source>
        <dbReference type="EMBL" id="MBB5659403.1"/>
    </source>
</evidence>
<name>A0A7W9A0Y2_9CAUL</name>
<dbReference type="RefSeq" id="WP_123286412.1">
    <property type="nucleotide sequence ID" value="NZ_JACIJB010000001.1"/>
</dbReference>
<dbReference type="EMBL" id="JACIJB010000001">
    <property type="protein sequence ID" value="MBB5659403.1"/>
    <property type="molecule type" value="Genomic_DNA"/>
</dbReference>
<keyword evidence="3" id="KW-1133">Transmembrane helix</keyword>
<dbReference type="GO" id="GO:0006465">
    <property type="term" value="P:signal peptide processing"/>
    <property type="evidence" value="ECO:0007669"/>
    <property type="project" value="TreeGrafter"/>
</dbReference>
<dbReference type="EC" id="3.4.23.43" evidence="5"/>
<feature type="domain" description="Prepilin type IV endopeptidase peptidase" evidence="4">
    <location>
        <begin position="70"/>
        <end position="177"/>
    </location>
</feature>
<keyword evidence="3" id="KW-0812">Transmembrane</keyword>
<comment type="caution">
    <text evidence="5">The sequence shown here is derived from an EMBL/GenBank/DDBJ whole genome shotgun (WGS) entry which is preliminary data.</text>
</comment>
<proteinExistence type="inferred from homology"/>
<dbReference type="OrthoDB" id="9789291at2"/>
<dbReference type="Pfam" id="PF01478">
    <property type="entry name" value="Peptidase_A24"/>
    <property type="match status" value="1"/>
</dbReference>
<evidence type="ECO:0000256" key="3">
    <source>
        <dbReference type="SAM" id="Phobius"/>
    </source>
</evidence>
<dbReference type="Gene3D" id="1.20.120.1220">
    <property type="match status" value="1"/>
</dbReference>
<dbReference type="GO" id="GO:0008168">
    <property type="term" value="F:methyltransferase activity"/>
    <property type="evidence" value="ECO:0007669"/>
    <property type="project" value="UniProtKB-KW"/>
</dbReference>
<dbReference type="PANTHER" id="PTHR30487">
    <property type="entry name" value="TYPE 4 PREPILIN-LIKE PROTEINS LEADER PEPTIDE-PROCESSING ENZYME"/>
    <property type="match status" value="1"/>
</dbReference>
<evidence type="ECO:0000256" key="2">
    <source>
        <dbReference type="RuleBase" id="RU003793"/>
    </source>
</evidence>
<dbReference type="GO" id="GO:0004190">
    <property type="term" value="F:aspartic-type endopeptidase activity"/>
    <property type="evidence" value="ECO:0007669"/>
    <property type="project" value="UniProtKB-EC"/>
</dbReference>
<evidence type="ECO:0000313" key="6">
    <source>
        <dbReference type="Proteomes" id="UP000548978"/>
    </source>
</evidence>
<accession>A0A7W9A0Y2</accession>
<reference evidence="5 6" key="1">
    <citation type="submission" date="2020-08" db="EMBL/GenBank/DDBJ databases">
        <title>Genomic Encyclopedia of Type Strains, Phase IV (KMG-IV): sequencing the most valuable type-strain genomes for metagenomic binning, comparative biology and taxonomic classification.</title>
        <authorList>
            <person name="Goeker M."/>
        </authorList>
    </citation>
    <scope>NUCLEOTIDE SEQUENCE [LARGE SCALE GENOMIC DNA]</scope>
    <source>
        <strain evidence="5 6">DSM 24448</strain>
    </source>
</reference>
<keyword evidence="3" id="KW-0472">Membrane</keyword>
<evidence type="ECO:0000259" key="4">
    <source>
        <dbReference type="Pfam" id="PF01478"/>
    </source>
</evidence>
<feature type="transmembrane region" description="Helical" evidence="3">
    <location>
        <begin position="87"/>
        <end position="107"/>
    </location>
</feature>
<keyword evidence="5" id="KW-0378">Hydrolase</keyword>
<dbReference type="AlphaFoldDB" id="A0A7W9A0Y2"/>
<keyword evidence="5" id="KW-0808">Transferase</keyword>
<dbReference type="InterPro" id="IPR000045">
    <property type="entry name" value="Prepilin_IV_endopep_pep"/>
</dbReference>
<protein>
    <submittedName>
        <fullName evidence="5">Leader peptidase (Prepilin peptidase)/N-methyltransferase</fullName>
        <ecNumber evidence="5">2.1.1.-</ecNumber>
        <ecNumber evidence="5">3.4.23.43</ecNumber>
    </submittedName>
</protein>
<keyword evidence="6" id="KW-1185">Reference proteome</keyword>
<dbReference type="InterPro" id="IPR014032">
    <property type="entry name" value="Peptidase_A24A_bac"/>
</dbReference>
<dbReference type="EC" id="2.1.1.-" evidence="5"/>
<organism evidence="5 6">
    <name type="scientific">Brevundimonas halotolerans</name>
    <dbReference type="NCBI Taxonomy" id="69670"/>
    <lineage>
        <taxon>Bacteria</taxon>
        <taxon>Pseudomonadati</taxon>
        <taxon>Pseudomonadota</taxon>
        <taxon>Alphaproteobacteria</taxon>
        <taxon>Caulobacterales</taxon>
        <taxon>Caulobacteraceae</taxon>
        <taxon>Brevundimonas</taxon>
    </lineage>
</organism>
<keyword evidence="5" id="KW-0489">Methyltransferase</keyword>
<feature type="transmembrane region" description="Helical" evidence="3">
    <location>
        <begin position="154"/>
        <end position="180"/>
    </location>
</feature>
<evidence type="ECO:0000256" key="1">
    <source>
        <dbReference type="ARBA" id="ARBA00005801"/>
    </source>
</evidence>
<dbReference type="PRINTS" id="PR00864">
    <property type="entry name" value="PREPILNPTASE"/>
</dbReference>
<dbReference type="GO" id="GO:0032259">
    <property type="term" value="P:methylation"/>
    <property type="evidence" value="ECO:0007669"/>
    <property type="project" value="UniProtKB-KW"/>
</dbReference>
<sequence>MLATVGIGAGGLIVGLAVSRLSLWLAALDGEAARATSLKRDVALSLFGGGLGVWAASASPSLMIAAVSAVLAWQLLMLAVVDGENFWLPDVLTWPLVVTGLVAAWWLEPDSLMARAIGAAAGFGLLWGLGWLYRRLRGRDGLGGGDPFLMAGAGAWVGWMGLASVMLWAGIAGLSLVIARRVTGKAVSGQDALPFGVFLAIGIWLTWLYGPLGLAISGR</sequence>
<feature type="transmembrane region" description="Helical" evidence="3">
    <location>
        <begin position="192"/>
        <end position="216"/>
    </location>
</feature>